<comment type="caution">
    <text evidence="2">The sequence shown here is derived from an EMBL/GenBank/DDBJ whole genome shotgun (WGS) entry which is preliminary data.</text>
</comment>
<evidence type="ECO:0000256" key="1">
    <source>
        <dbReference type="SAM" id="MobiDB-lite"/>
    </source>
</evidence>
<reference evidence="2 3" key="1">
    <citation type="journal article" date="2017" name="Curr. Biol.">
        <title>Genome architecture and evolution of a unichromosomal asexual nematode.</title>
        <authorList>
            <person name="Fradin H."/>
            <person name="Zegar C."/>
            <person name="Gutwein M."/>
            <person name="Lucas J."/>
            <person name="Kovtun M."/>
            <person name="Corcoran D."/>
            <person name="Baugh L.R."/>
            <person name="Kiontke K."/>
            <person name="Gunsalus K."/>
            <person name="Fitch D.H."/>
            <person name="Piano F."/>
        </authorList>
    </citation>
    <scope>NUCLEOTIDE SEQUENCE [LARGE SCALE GENOMIC DNA]</scope>
    <source>
        <strain evidence="2">PF1309</strain>
    </source>
</reference>
<protein>
    <submittedName>
        <fullName evidence="2">Uncharacterized protein</fullName>
    </submittedName>
</protein>
<dbReference type="AlphaFoldDB" id="A0A2A2K5V3"/>
<accession>A0A2A2K5V3</accession>
<proteinExistence type="predicted"/>
<organism evidence="2 3">
    <name type="scientific">Diploscapter pachys</name>
    <dbReference type="NCBI Taxonomy" id="2018661"/>
    <lineage>
        <taxon>Eukaryota</taxon>
        <taxon>Metazoa</taxon>
        <taxon>Ecdysozoa</taxon>
        <taxon>Nematoda</taxon>
        <taxon>Chromadorea</taxon>
        <taxon>Rhabditida</taxon>
        <taxon>Rhabditina</taxon>
        <taxon>Rhabditomorpha</taxon>
        <taxon>Rhabditoidea</taxon>
        <taxon>Rhabditidae</taxon>
        <taxon>Diploscapter</taxon>
    </lineage>
</organism>
<name>A0A2A2K5V3_9BILA</name>
<sequence length="101" mass="11959">MEREREKQETENERKEGVKEFSRKIVRWARKVERAEERRGWRKRKKGKEKRKLQSKEKWGMGTGDSGECRSRKSSGLHPWARLVAIPSFVPSSPIPSFSIF</sequence>
<gene>
    <name evidence="2" type="ORF">WR25_27307</name>
</gene>
<feature type="region of interest" description="Disordered" evidence="1">
    <location>
        <begin position="39"/>
        <end position="74"/>
    </location>
</feature>
<dbReference type="Proteomes" id="UP000218231">
    <property type="component" value="Unassembled WGS sequence"/>
</dbReference>
<keyword evidence="3" id="KW-1185">Reference proteome</keyword>
<feature type="compositionally biased region" description="Basic residues" evidence="1">
    <location>
        <begin position="40"/>
        <end position="51"/>
    </location>
</feature>
<dbReference type="EMBL" id="LIAE01009545">
    <property type="protein sequence ID" value="PAV69334.1"/>
    <property type="molecule type" value="Genomic_DNA"/>
</dbReference>
<evidence type="ECO:0000313" key="3">
    <source>
        <dbReference type="Proteomes" id="UP000218231"/>
    </source>
</evidence>
<evidence type="ECO:0000313" key="2">
    <source>
        <dbReference type="EMBL" id="PAV69334.1"/>
    </source>
</evidence>